<keyword evidence="8" id="KW-0496">Mitochondrion</keyword>
<evidence type="ECO:0000256" key="3">
    <source>
        <dbReference type="ARBA" id="ARBA00014615"/>
    </source>
</evidence>
<dbReference type="GO" id="GO:0033615">
    <property type="term" value="P:mitochondrial proton-transporting ATP synthase complex assembly"/>
    <property type="evidence" value="ECO:0007669"/>
    <property type="project" value="TreeGrafter"/>
</dbReference>
<dbReference type="PANTHER" id="PTHR21711:SF0">
    <property type="entry name" value="MITOCHONDRIAL INNER MEMBRANE PROTEASE ATP23 HOMOLOG"/>
    <property type="match status" value="1"/>
</dbReference>
<dbReference type="HOGENOM" id="CLU_079125_0_0_1"/>
<name>A0A067MUL6_BOTB1</name>
<evidence type="ECO:0000256" key="8">
    <source>
        <dbReference type="RuleBase" id="RU364057"/>
    </source>
</evidence>
<dbReference type="InParanoid" id="A0A067MUL6"/>
<protein>
    <recommendedName>
        <fullName evidence="3 8">Mitochondrial inner membrane protease ATP23</fullName>
        <ecNumber evidence="8">3.4.24.-</ecNumber>
    </recommendedName>
</protein>
<keyword evidence="7 8" id="KW-0482">Metalloprotease</keyword>
<dbReference type="FunCoup" id="A0A067MUL6">
    <property type="interactions" value="400"/>
</dbReference>
<evidence type="ECO:0000256" key="6">
    <source>
        <dbReference type="ARBA" id="ARBA00022801"/>
    </source>
</evidence>
<evidence type="ECO:0000256" key="4">
    <source>
        <dbReference type="ARBA" id="ARBA00022670"/>
    </source>
</evidence>
<evidence type="ECO:0000313" key="9">
    <source>
        <dbReference type="EMBL" id="KDQ15572.1"/>
    </source>
</evidence>
<keyword evidence="8" id="KW-0999">Mitochondrion inner membrane</keyword>
<evidence type="ECO:0000256" key="1">
    <source>
        <dbReference type="ARBA" id="ARBA00004137"/>
    </source>
</evidence>
<comment type="subcellular location">
    <subcellularLocation>
        <location evidence="1 8">Mitochondrion inner membrane</location>
        <topology evidence="1 8">Peripheral membrane protein</topology>
        <orientation evidence="1 8">Intermembrane side</orientation>
    </subcellularLocation>
</comment>
<dbReference type="EC" id="3.4.24.-" evidence="8"/>
<evidence type="ECO:0000256" key="2">
    <source>
        <dbReference type="ARBA" id="ARBA00009915"/>
    </source>
</evidence>
<comment type="similarity">
    <text evidence="2 8">Belongs to the peptidase M76 family.</text>
</comment>
<sequence length="240" mass="27224">MTSTPSPEPSPSSFTSLGEEKAFDRWRRSAAWITGVGLSPEDQTARGREKALAAEESQWRRCEKWKADLLRNSPAVTFMLQHLRYSGCAVTPAHIQCHPCGIRDSSTTKLSPVAGGFSPDHGIMMCQDGFVNKKHMEHTMVHELVHMYDHAKFNVDWSDIRHHACSEIRAANLSGDCTWWREVQRGFFTFSKQHQACVRRRAVLSVRNNPACPDAAAAERAVNEVWESCFKDTRPFDEIY</sequence>
<dbReference type="Proteomes" id="UP000027195">
    <property type="component" value="Unassembled WGS sequence"/>
</dbReference>
<evidence type="ECO:0000313" key="10">
    <source>
        <dbReference type="Proteomes" id="UP000027195"/>
    </source>
</evidence>
<dbReference type="OrthoDB" id="285308at2759"/>
<dbReference type="AlphaFoldDB" id="A0A067MUL6"/>
<reference evidence="10" key="1">
    <citation type="journal article" date="2014" name="Proc. Natl. Acad. Sci. U.S.A.">
        <title>Extensive sampling of basidiomycete genomes demonstrates inadequacy of the white-rot/brown-rot paradigm for wood decay fungi.</title>
        <authorList>
            <person name="Riley R."/>
            <person name="Salamov A.A."/>
            <person name="Brown D.W."/>
            <person name="Nagy L.G."/>
            <person name="Floudas D."/>
            <person name="Held B.W."/>
            <person name="Levasseur A."/>
            <person name="Lombard V."/>
            <person name="Morin E."/>
            <person name="Otillar R."/>
            <person name="Lindquist E.A."/>
            <person name="Sun H."/>
            <person name="LaButti K.M."/>
            <person name="Schmutz J."/>
            <person name="Jabbour D."/>
            <person name="Luo H."/>
            <person name="Baker S.E."/>
            <person name="Pisabarro A.G."/>
            <person name="Walton J.D."/>
            <person name="Blanchette R.A."/>
            <person name="Henrissat B."/>
            <person name="Martin F."/>
            <person name="Cullen D."/>
            <person name="Hibbett D.S."/>
            <person name="Grigoriev I.V."/>
        </authorList>
    </citation>
    <scope>NUCLEOTIDE SEQUENCE [LARGE SCALE GENOMIC DNA]</scope>
    <source>
        <strain evidence="10">FD-172 SS1</strain>
    </source>
</reference>
<dbReference type="PANTHER" id="PTHR21711">
    <property type="entry name" value="MITOCHONDRIAL INNER MEMBRANE PROTEASE"/>
    <property type="match status" value="1"/>
</dbReference>
<dbReference type="MEROPS" id="M76.002"/>
<dbReference type="GO" id="GO:0034982">
    <property type="term" value="P:mitochondrial protein processing"/>
    <property type="evidence" value="ECO:0007669"/>
    <property type="project" value="TreeGrafter"/>
</dbReference>
<keyword evidence="5 8" id="KW-0479">Metal-binding</keyword>
<keyword evidence="8" id="KW-0472">Membrane</keyword>
<dbReference type="GO" id="GO:0005743">
    <property type="term" value="C:mitochondrial inner membrane"/>
    <property type="evidence" value="ECO:0007669"/>
    <property type="project" value="UniProtKB-SubCell"/>
</dbReference>
<dbReference type="Pfam" id="PF09768">
    <property type="entry name" value="Peptidase_M76"/>
    <property type="match status" value="1"/>
</dbReference>
<keyword evidence="6 8" id="KW-0378">Hydrolase</keyword>
<evidence type="ECO:0000256" key="7">
    <source>
        <dbReference type="ARBA" id="ARBA00023049"/>
    </source>
</evidence>
<keyword evidence="4 8" id="KW-0645">Protease</keyword>
<organism evidence="9 10">
    <name type="scientific">Botryobasidium botryosum (strain FD-172 SS1)</name>
    <dbReference type="NCBI Taxonomy" id="930990"/>
    <lineage>
        <taxon>Eukaryota</taxon>
        <taxon>Fungi</taxon>
        <taxon>Dikarya</taxon>
        <taxon>Basidiomycota</taxon>
        <taxon>Agaricomycotina</taxon>
        <taxon>Agaricomycetes</taxon>
        <taxon>Cantharellales</taxon>
        <taxon>Botryobasidiaceae</taxon>
        <taxon>Botryobasidium</taxon>
    </lineage>
</organism>
<comment type="function">
    <text evidence="8">Has a dual role in the assembly of mitochondrial ATPase.</text>
</comment>
<accession>A0A067MUL6</accession>
<dbReference type="EMBL" id="KL198031">
    <property type="protein sequence ID" value="KDQ15572.1"/>
    <property type="molecule type" value="Genomic_DNA"/>
</dbReference>
<dbReference type="STRING" id="930990.A0A067MUL6"/>
<evidence type="ECO:0000256" key="5">
    <source>
        <dbReference type="ARBA" id="ARBA00022723"/>
    </source>
</evidence>
<dbReference type="GO" id="GO:0046872">
    <property type="term" value="F:metal ion binding"/>
    <property type="evidence" value="ECO:0007669"/>
    <property type="project" value="UniProtKB-KW"/>
</dbReference>
<proteinExistence type="inferred from homology"/>
<gene>
    <name evidence="9" type="ORF">BOTBODRAFT_31466</name>
</gene>
<keyword evidence="10" id="KW-1185">Reference proteome</keyword>
<dbReference type="GO" id="GO:0004222">
    <property type="term" value="F:metalloendopeptidase activity"/>
    <property type="evidence" value="ECO:0007669"/>
    <property type="project" value="InterPro"/>
</dbReference>
<dbReference type="InterPro" id="IPR019165">
    <property type="entry name" value="Peptidase_M76_ATP23"/>
</dbReference>